<sequence>MKLPMANHLNGLRRMGLDQEQCESTNTCAAYRVAEWTGVKAQKSKDVRYGLIGTGRFRDSVKAVAAILLSSIFKDSTLLGYTHYRTKRNQTVTLHSIPEM</sequence>
<accession>A0A4Z1JJT9</accession>
<evidence type="ECO:0000313" key="2">
    <source>
        <dbReference type="Proteomes" id="UP000297229"/>
    </source>
</evidence>
<reference evidence="1 2" key="1">
    <citation type="submission" date="2017-12" db="EMBL/GenBank/DDBJ databases">
        <title>Comparative genomics of Botrytis spp.</title>
        <authorList>
            <person name="Valero-Jimenez C.A."/>
            <person name="Tapia P."/>
            <person name="Veloso J."/>
            <person name="Silva-Moreno E."/>
            <person name="Staats M."/>
            <person name="Valdes J.H."/>
            <person name="Van Kan J.A.L."/>
        </authorList>
    </citation>
    <scope>NUCLEOTIDE SEQUENCE [LARGE SCALE GENOMIC DNA]</scope>
    <source>
        <strain evidence="1 2">Be9601</strain>
    </source>
</reference>
<dbReference type="AlphaFoldDB" id="A0A4Z1JJT9"/>
<dbReference type="Proteomes" id="UP000297229">
    <property type="component" value="Unassembled WGS sequence"/>
</dbReference>
<evidence type="ECO:0000313" key="1">
    <source>
        <dbReference type="EMBL" id="TGO71750.1"/>
    </source>
</evidence>
<keyword evidence="2" id="KW-1185">Reference proteome</keyword>
<comment type="caution">
    <text evidence="1">The sequence shown here is derived from an EMBL/GenBank/DDBJ whole genome shotgun (WGS) entry which is preliminary data.</text>
</comment>
<organism evidence="1 2">
    <name type="scientific">Botrytis elliptica</name>
    <dbReference type="NCBI Taxonomy" id="278938"/>
    <lineage>
        <taxon>Eukaryota</taxon>
        <taxon>Fungi</taxon>
        <taxon>Dikarya</taxon>
        <taxon>Ascomycota</taxon>
        <taxon>Pezizomycotina</taxon>
        <taxon>Leotiomycetes</taxon>
        <taxon>Helotiales</taxon>
        <taxon>Sclerotiniaceae</taxon>
        <taxon>Botrytis</taxon>
    </lineage>
</organism>
<name>A0A4Z1JJT9_9HELO</name>
<proteinExistence type="predicted"/>
<dbReference type="EMBL" id="PQXM01000533">
    <property type="protein sequence ID" value="TGO71750.1"/>
    <property type="molecule type" value="Genomic_DNA"/>
</dbReference>
<gene>
    <name evidence="1" type="ORF">BELL_0535g00050</name>
</gene>
<protein>
    <submittedName>
        <fullName evidence="1">Uncharacterized protein</fullName>
    </submittedName>
</protein>